<dbReference type="AlphaFoldDB" id="A0A2V0NYG2"/>
<proteinExistence type="predicted"/>
<dbReference type="EMBL" id="BDRX01000013">
    <property type="protein sequence ID" value="GBF89967.1"/>
    <property type="molecule type" value="Genomic_DNA"/>
</dbReference>
<gene>
    <name evidence="1" type="ORF">Rsub_02672</name>
</gene>
<sequence>MLFCPQRRPLKVLAAAEFERTLQGVGVAALVTALTPRQRLAARRPTRLAAYWEALAVVQPMRLLQPAEMAQQQEGLEPLAGDACVARAAGGGRR</sequence>
<comment type="caution">
    <text evidence="1">The sequence shown here is derived from an EMBL/GenBank/DDBJ whole genome shotgun (WGS) entry which is preliminary data.</text>
</comment>
<name>A0A2V0NYG2_9CHLO</name>
<evidence type="ECO:0000313" key="2">
    <source>
        <dbReference type="Proteomes" id="UP000247498"/>
    </source>
</evidence>
<dbReference type="InParanoid" id="A0A2V0NYG2"/>
<reference evidence="1 2" key="1">
    <citation type="journal article" date="2018" name="Sci. Rep.">
        <title>Raphidocelis subcapitata (=Pseudokirchneriella subcapitata) provides an insight into genome evolution and environmental adaptations in the Sphaeropleales.</title>
        <authorList>
            <person name="Suzuki S."/>
            <person name="Yamaguchi H."/>
            <person name="Nakajima N."/>
            <person name="Kawachi M."/>
        </authorList>
    </citation>
    <scope>NUCLEOTIDE SEQUENCE [LARGE SCALE GENOMIC DNA]</scope>
    <source>
        <strain evidence="1 2">NIES-35</strain>
    </source>
</reference>
<keyword evidence="2" id="KW-1185">Reference proteome</keyword>
<accession>A0A2V0NYG2</accession>
<organism evidence="1 2">
    <name type="scientific">Raphidocelis subcapitata</name>
    <dbReference type="NCBI Taxonomy" id="307507"/>
    <lineage>
        <taxon>Eukaryota</taxon>
        <taxon>Viridiplantae</taxon>
        <taxon>Chlorophyta</taxon>
        <taxon>core chlorophytes</taxon>
        <taxon>Chlorophyceae</taxon>
        <taxon>CS clade</taxon>
        <taxon>Sphaeropleales</taxon>
        <taxon>Selenastraceae</taxon>
        <taxon>Raphidocelis</taxon>
    </lineage>
</organism>
<dbReference type="Proteomes" id="UP000247498">
    <property type="component" value="Unassembled WGS sequence"/>
</dbReference>
<protein>
    <submittedName>
        <fullName evidence="1">Uncharacterized protein</fullName>
    </submittedName>
</protein>
<evidence type="ECO:0000313" key="1">
    <source>
        <dbReference type="EMBL" id="GBF89967.1"/>
    </source>
</evidence>